<evidence type="ECO:0000256" key="8">
    <source>
        <dbReference type="ARBA" id="ARBA00048090"/>
    </source>
</evidence>
<evidence type="ECO:0000256" key="9">
    <source>
        <dbReference type="RuleBase" id="RU363066"/>
    </source>
</evidence>
<dbReference type="GeneID" id="300580256"/>
<evidence type="ECO:0000313" key="11">
    <source>
        <dbReference type="EMBL" id="TFA99513.1"/>
    </source>
</evidence>
<name>A0ABY2GUB1_9HYPO</name>
<feature type="compositionally biased region" description="Polar residues" evidence="10">
    <location>
        <begin position="1"/>
        <end position="15"/>
    </location>
</feature>
<proteinExistence type="inferred from homology"/>
<keyword evidence="7 9" id="KW-0067">ATP-binding</keyword>
<comment type="catalytic activity">
    <reaction evidence="8 9">
        <text>D-gluconate + ATP = 6-phospho-D-gluconate + ADP + H(+)</text>
        <dbReference type="Rhea" id="RHEA:19433"/>
        <dbReference type="ChEBI" id="CHEBI:15378"/>
        <dbReference type="ChEBI" id="CHEBI:18391"/>
        <dbReference type="ChEBI" id="CHEBI:30616"/>
        <dbReference type="ChEBI" id="CHEBI:58759"/>
        <dbReference type="ChEBI" id="CHEBI:456216"/>
        <dbReference type="EC" id="2.7.1.12"/>
    </reaction>
</comment>
<dbReference type="Pfam" id="PF13671">
    <property type="entry name" value="AAA_33"/>
    <property type="match status" value="1"/>
</dbReference>
<feature type="compositionally biased region" description="Low complexity" evidence="10">
    <location>
        <begin position="16"/>
        <end position="28"/>
    </location>
</feature>
<evidence type="ECO:0000256" key="1">
    <source>
        <dbReference type="ARBA" id="ARBA00004875"/>
    </source>
</evidence>
<dbReference type="EMBL" id="PPTA01000014">
    <property type="protein sequence ID" value="TFA99513.1"/>
    <property type="molecule type" value="Genomic_DNA"/>
</dbReference>
<keyword evidence="5 9" id="KW-0547">Nucleotide-binding</keyword>
<accession>A0ABY2GUB1</accession>
<comment type="pathway">
    <text evidence="1 9">Carbohydrate acid metabolism; D-gluconate degradation.</text>
</comment>
<keyword evidence="4 9" id="KW-0808">Transferase</keyword>
<dbReference type="InterPro" id="IPR027417">
    <property type="entry name" value="P-loop_NTPase"/>
</dbReference>
<dbReference type="NCBIfam" id="TIGR01313">
    <property type="entry name" value="therm_gnt_kin"/>
    <property type="match status" value="1"/>
</dbReference>
<evidence type="ECO:0000256" key="10">
    <source>
        <dbReference type="SAM" id="MobiDB-lite"/>
    </source>
</evidence>
<keyword evidence="6 9" id="KW-0418">Kinase</keyword>
<evidence type="ECO:0000256" key="2">
    <source>
        <dbReference type="ARBA" id="ARBA00008420"/>
    </source>
</evidence>
<dbReference type="SUPFAM" id="SSF52540">
    <property type="entry name" value="P-loop containing nucleoside triphosphate hydrolases"/>
    <property type="match status" value="1"/>
</dbReference>
<dbReference type="RefSeq" id="XP_073555715.1">
    <property type="nucleotide sequence ID" value="XM_073705806.1"/>
</dbReference>
<protein>
    <recommendedName>
        <fullName evidence="3 9">Gluconokinase</fullName>
        <ecNumber evidence="3 9">2.7.1.12</ecNumber>
    </recommendedName>
</protein>
<sequence length="208" mass="23163">MAASPTSTNGNMSSVKNGENGPKNPNGEQSWILFISGPTGSGKSSVAEYLASNLKARFIEGDDLHPKTNIEKMHRGEPLTDQDRQGWLEAIEEQATAFNKEQSPNHHLIITCSALKRAHRDVLRESCLKAGYSLVHFFFLDAPEAELTRRTAARKNHFAKANLVHSQFEALERPKIDEYDATIISVVPPLESVQNDTLNMALQLINRR</sequence>
<dbReference type="EC" id="2.7.1.12" evidence="3 9"/>
<comment type="caution">
    <text evidence="11">The sequence shown here is derived from an EMBL/GenBank/DDBJ whole genome shotgun (WGS) entry which is preliminary data.</text>
</comment>
<dbReference type="CDD" id="cd02021">
    <property type="entry name" value="GntK"/>
    <property type="match status" value="1"/>
</dbReference>
<evidence type="ECO:0000256" key="5">
    <source>
        <dbReference type="ARBA" id="ARBA00022741"/>
    </source>
</evidence>
<dbReference type="PANTHER" id="PTHR43442:SF3">
    <property type="entry name" value="GLUCONOKINASE-RELATED"/>
    <property type="match status" value="1"/>
</dbReference>
<dbReference type="Gene3D" id="3.40.50.300">
    <property type="entry name" value="P-loop containing nucleotide triphosphate hydrolases"/>
    <property type="match status" value="1"/>
</dbReference>
<evidence type="ECO:0000256" key="3">
    <source>
        <dbReference type="ARBA" id="ARBA00012054"/>
    </source>
</evidence>
<dbReference type="PANTHER" id="PTHR43442">
    <property type="entry name" value="GLUCONOKINASE-RELATED"/>
    <property type="match status" value="1"/>
</dbReference>
<comment type="similarity">
    <text evidence="2 9">Belongs to the gluconokinase GntK/GntV family.</text>
</comment>
<reference evidence="11 12" key="1">
    <citation type="submission" date="2018-01" db="EMBL/GenBank/DDBJ databases">
        <title>Genome characterization of the sugarcane-associated fungus Trichoderma ghanense CCMA-1212 and their application in lignocelulose bioconversion.</title>
        <authorList>
            <person name="Steindorff A.S."/>
            <person name="Mendes T.D."/>
            <person name="Vilela E.S.D."/>
            <person name="Rodrigues D.S."/>
            <person name="Formighieri E.F."/>
            <person name="Melo I.S."/>
            <person name="Favaro L.C.L."/>
        </authorList>
    </citation>
    <scope>NUCLEOTIDE SEQUENCE [LARGE SCALE GENOMIC DNA]</scope>
    <source>
        <strain evidence="11 12">CCMA-1212</strain>
    </source>
</reference>
<feature type="region of interest" description="Disordered" evidence="10">
    <location>
        <begin position="1"/>
        <end position="31"/>
    </location>
</feature>
<gene>
    <name evidence="11" type="ORF">CCMA1212_008689</name>
</gene>
<evidence type="ECO:0000313" key="12">
    <source>
        <dbReference type="Proteomes" id="UP001642720"/>
    </source>
</evidence>
<evidence type="ECO:0000256" key="4">
    <source>
        <dbReference type="ARBA" id="ARBA00022679"/>
    </source>
</evidence>
<dbReference type="InterPro" id="IPR006001">
    <property type="entry name" value="Therm_gnt_kin"/>
</dbReference>
<dbReference type="Proteomes" id="UP001642720">
    <property type="component" value="Unassembled WGS sequence"/>
</dbReference>
<evidence type="ECO:0000256" key="7">
    <source>
        <dbReference type="ARBA" id="ARBA00022840"/>
    </source>
</evidence>
<keyword evidence="12" id="KW-1185">Reference proteome</keyword>
<evidence type="ECO:0000256" key="6">
    <source>
        <dbReference type="ARBA" id="ARBA00022777"/>
    </source>
</evidence>
<organism evidence="11 12">
    <name type="scientific">Trichoderma ghanense</name>
    <dbReference type="NCBI Taxonomy" id="65468"/>
    <lineage>
        <taxon>Eukaryota</taxon>
        <taxon>Fungi</taxon>
        <taxon>Dikarya</taxon>
        <taxon>Ascomycota</taxon>
        <taxon>Pezizomycotina</taxon>
        <taxon>Sordariomycetes</taxon>
        <taxon>Hypocreomycetidae</taxon>
        <taxon>Hypocreales</taxon>
        <taxon>Hypocreaceae</taxon>
        <taxon>Trichoderma</taxon>
    </lineage>
</organism>